<evidence type="ECO:0000313" key="2">
    <source>
        <dbReference type="Proteomes" id="UP001229421"/>
    </source>
</evidence>
<comment type="caution">
    <text evidence="1">The sequence shown here is derived from an EMBL/GenBank/DDBJ whole genome shotgun (WGS) entry which is preliminary data.</text>
</comment>
<dbReference type="EMBL" id="JAUHHV010000006">
    <property type="protein sequence ID" value="KAK1420409.1"/>
    <property type="molecule type" value="Genomic_DNA"/>
</dbReference>
<organism evidence="1 2">
    <name type="scientific">Tagetes erecta</name>
    <name type="common">African marigold</name>
    <dbReference type="NCBI Taxonomy" id="13708"/>
    <lineage>
        <taxon>Eukaryota</taxon>
        <taxon>Viridiplantae</taxon>
        <taxon>Streptophyta</taxon>
        <taxon>Embryophyta</taxon>
        <taxon>Tracheophyta</taxon>
        <taxon>Spermatophyta</taxon>
        <taxon>Magnoliopsida</taxon>
        <taxon>eudicotyledons</taxon>
        <taxon>Gunneridae</taxon>
        <taxon>Pentapetalae</taxon>
        <taxon>asterids</taxon>
        <taxon>campanulids</taxon>
        <taxon>Asterales</taxon>
        <taxon>Asteraceae</taxon>
        <taxon>Asteroideae</taxon>
        <taxon>Heliantheae alliance</taxon>
        <taxon>Tageteae</taxon>
        <taxon>Tagetes</taxon>
    </lineage>
</organism>
<keyword evidence="2" id="KW-1185">Reference proteome</keyword>
<gene>
    <name evidence="1" type="ORF">QVD17_21973</name>
</gene>
<dbReference type="AlphaFoldDB" id="A0AAD8NTB4"/>
<reference evidence="1" key="1">
    <citation type="journal article" date="2023" name="bioRxiv">
        <title>Improved chromosome-level genome assembly for marigold (Tagetes erecta).</title>
        <authorList>
            <person name="Jiang F."/>
            <person name="Yuan L."/>
            <person name="Wang S."/>
            <person name="Wang H."/>
            <person name="Xu D."/>
            <person name="Wang A."/>
            <person name="Fan W."/>
        </authorList>
    </citation>
    <scope>NUCLEOTIDE SEQUENCE</scope>
    <source>
        <strain evidence="1">WSJ</strain>
        <tissue evidence="1">Leaf</tissue>
    </source>
</reference>
<evidence type="ECO:0000313" key="1">
    <source>
        <dbReference type="EMBL" id="KAK1420409.1"/>
    </source>
</evidence>
<sequence length="116" mass="12546">MKNLRAATSSLCDSMDSKRAAMAANGAATRSGSLLAVGFIRKKSAGDNSKAGLKLAQPSTNSIVRAADHLQVDLLSGFRWVDLPHWKRISVVPRHSSMSGWTLIGVLTNKSFKHRK</sequence>
<accession>A0AAD8NTB4</accession>
<dbReference type="Proteomes" id="UP001229421">
    <property type="component" value="Unassembled WGS sequence"/>
</dbReference>
<protein>
    <submittedName>
        <fullName evidence="1">Uncharacterized protein</fullName>
    </submittedName>
</protein>
<proteinExistence type="predicted"/>
<name>A0AAD8NTB4_TARER</name>